<dbReference type="InterPro" id="IPR002401">
    <property type="entry name" value="Cyt_P450_E_grp-I"/>
</dbReference>
<organism evidence="9 10">
    <name type="scientific">Turnera subulata</name>
    <dbReference type="NCBI Taxonomy" id="218843"/>
    <lineage>
        <taxon>Eukaryota</taxon>
        <taxon>Viridiplantae</taxon>
        <taxon>Streptophyta</taxon>
        <taxon>Embryophyta</taxon>
        <taxon>Tracheophyta</taxon>
        <taxon>Spermatophyta</taxon>
        <taxon>Magnoliopsida</taxon>
        <taxon>eudicotyledons</taxon>
        <taxon>Gunneridae</taxon>
        <taxon>Pentapetalae</taxon>
        <taxon>rosids</taxon>
        <taxon>fabids</taxon>
        <taxon>Malpighiales</taxon>
        <taxon>Passifloraceae</taxon>
        <taxon>Turnera</taxon>
    </lineage>
</organism>
<comment type="caution">
    <text evidence="9">The sequence shown here is derived from an EMBL/GenBank/DDBJ whole genome shotgun (WGS) entry which is preliminary data.</text>
</comment>
<dbReference type="AlphaFoldDB" id="A0A9Q0G8C5"/>
<keyword evidence="6" id="KW-0503">Monooxygenase</keyword>
<comment type="cofactor">
    <cofactor evidence="7">
        <name>heme</name>
        <dbReference type="ChEBI" id="CHEBI:30413"/>
    </cofactor>
</comment>
<dbReference type="PRINTS" id="PR00385">
    <property type="entry name" value="P450"/>
</dbReference>
<reference evidence="9" key="1">
    <citation type="submission" date="2022-02" db="EMBL/GenBank/DDBJ databases">
        <authorList>
            <person name="Henning P.M."/>
            <person name="McCubbin A.G."/>
            <person name="Shore J.S."/>
        </authorList>
    </citation>
    <scope>NUCLEOTIDE SEQUENCE</scope>
    <source>
        <strain evidence="9">F60SS</strain>
        <tissue evidence="9">Leaves</tissue>
    </source>
</reference>
<dbReference type="SUPFAM" id="SSF48264">
    <property type="entry name" value="Cytochrome P450"/>
    <property type="match status" value="2"/>
</dbReference>
<dbReference type="GO" id="GO:0004497">
    <property type="term" value="F:monooxygenase activity"/>
    <property type="evidence" value="ECO:0007669"/>
    <property type="project" value="UniProtKB-KW"/>
</dbReference>
<feature type="transmembrane region" description="Helical" evidence="8">
    <location>
        <begin position="199"/>
        <end position="218"/>
    </location>
</feature>
<feature type="binding site" description="axial binding residue" evidence="7">
    <location>
        <position position="768"/>
    </location>
    <ligand>
        <name>heme</name>
        <dbReference type="ChEBI" id="CHEBI:30413"/>
    </ligand>
    <ligandPart>
        <name>Fe</name>
        <dbReference type="ChEBI" id="CHEBI:18248"/>
    </ligandPart>
</feature>
<reference evidence="9" key="2">
    <citation type="journal article" date="2023" name="Plants (Basel)">
        <title>Annotation of the Turnera subulata (Passifloraceae) Draft Genome Reveals the S-Locus Evolved after the Divergence of Turneroideae from Passifloroideae in a Stepwise Manner.</title>
        <authorList>
            <person name="Henning P.M."/>
            <person name="Roalson E.H."/>
            <person name="Mir W."/>
            <person name="McCubbin A.G."/>
            <person name="Shore J.S."/>
        </authorList>
    </citation>
    <scope>NUCLEOTIDE SEQUENCE</scope>
    <source>
        <strain evidence="9">F60SS</strain>
    </source>
</reference>
<evidence type="ECO:0000256" key="3">
    <source>
        <dbReference type="ARBA" id="ARBA00022723"/>
    </source>
</evidence>
<keyword evidence="10" id="KW-1185">Reference proteome</keyword>
<keyword evidence="8" id="KW-1133">Transmembrane helix</keyword>
<evidence type="ECO:0000313" key="10">
    <source>
        <dbReference type="Proteomes" id="UP001141552"/>
    </source>
</evidence>
<dbReference type="GO" id="GO:0020037">
    <property type="term" value="F:heme binding"/>
    <property type="evidence" value="ECO:0007669"/>
    <property type="project" value="InterPro"/>
</dbReference>
<keyword evidence="4" id="KW-0560">Oxidoreductase</keyword>
<name>A0A9Q0G8C5_9ROSI</name>
<dbReference type="FunFam" id="1.10.630.10:FF:000026">
    <property type="entry name" value="Cytochrome P450 82C4"/>
    <property type="match status" value="2"/>
</dbReference>
<evidence type="ECO:0008006" key="11">
    <source>
        <dbReference type="Google" id="ProtNLM"/>
    </source>
</evidence>
<evidence type="ECO:0000256" key="7">
    <source>
        <dbReference type="PIRSR" id="PIRSR602401-1"/>
    </source>
</evidence>
<dbReference type="Gene3D" id="1.10.630.10">
    <property type="entry name" value="Cytochrome P450"/>
    <property type="match status" value="2"/>
</dbReference>
<keyword evidence="2 7" id="KW-0349">Heme</keyword>
<accession>A0A9Q0G8C5</accession>
<dbReference type="PANTHER" id="PTHR47947">
    <property type="entry name" value="CYTOCHROME P450 82C3-RELATED"/>
    <property type="match status" value="1"/>
</dbReference>
<proteinExistence type="inferred from homology"/>
<dbReference type="PANTHER" id="PTHR47947:SF8">
    <property type="entry name" value="CYTOCHROME P450 82C4-LIKE"/>
    <property type="match status" value="1"/>
</dbReference>
<keyword evidence="8" id="KW-0472">Membrane</keyword>
<dbReference type="Proteomes" id="UP001141552">
    <property type="component" value="Unassembled WGS sequence"/>
</dbReference>
<keyword evidence="3 7" id="KW-0479">Metal-binding</keyword>
<evidence type="ECO:0000256" key="2">
    <source>
        <dbReference type="ARBA" id="ARBA00022617"/>
    </source>
</evidence>
<comment type="similarity">
    <text evidence="1">Belongs to the cytochrome P450 family.</text>
</comment>
<feature type="transmembrane region" description="Helical" evidence="8">
    <location>
        <begin position="310"/>
        <end position="332"/>
    </location>
</feature>
<dbReference type="InterPro" id="IPR036396">
    <property type="entry name" value="Cyt_P450_sf"/>
</dbReference>
<sequence length="838" mass="94429">MKGDKKNRKTSPEPAGSWPVIGHLHVLAGGNMLVHRTLGGIADKYGPIFSLRLGIHRALVVSDWEAVEECFSTNDRLFLSRPTSLAVKIMGYNHVIFGFAPYGKYWREIRKLAMVELLSNRRLELMKHVRDSEVTSLGKELYKKAVKNGGSVVVEMKESIGDLAMNIIVRMIAGKRYFGDSVEGNKEESRRCQKAFSDFFYLVGLFLVSDAVPFLGWLDSVMGTVGKMKRTAMEIDSVLGSWVNEHRQKRLKGSIEEEEQDFIHVMLSIMDGDQISSVGDTDTTIKATCLKISLLRTQTKMKFLLHLQEIYLSAFLFLIGTTIFLILATKYASRNKKHRKTLPEPAGSWPVIGHLHVLAGGNRLVHRTLGDMADKYGPILSLRLGIHRALVVSDWEAVKECFSTNDRLFLSRPTCLAVKIMGYNHVIFGFAPYGKYWREIRKLAMVELLSHRRLELMKHVRDTEVSLFVKQLHRKAEKNGGSFVVEMKEPIGDLTMNIIVRMIAGKRYNSGDSIEGNNEESRRCQKAFSDFFHLMGLFLVSDAVPFLGWLDSVKGTVGKMKRTAREIDGVLGSWVNEHRQKRLKGSITQEEQDFIHVMLSMMDGGQISSVGDTDTTIKATCLNLLLGASDTTVITLTWALSLLLNNPKVLKKAQDELDDCVGKNQLVDEADIKNLVYLQAIVKETLRLYPPAPLGAPREAMEDCEIAGFHVPAGTRLFVNMWKLHRDPRIWSNPLEFQPERFLTEHINVDVGGMDFEYTPFGSGRRMCPGVTFGLQVVHLTLARLLQGFELRTASDAPVDMTESPGSTTPKATPLDVLLRPRLCSTIYEELYRYARKI</sequence>
<dbReference type="InterPro" id="IPR001128">
    <property type="entry name" value="Cyt_P450"/>
</dbReference>
<evidence type="ECO:0000256" key="6">
    <source>
        <dbReference type="ARBA" id="ARBA00023033"/>
    </source>
</evidence>
<keyword evidence="5 7" id="KW-0408">Iron</keyword>
<dbReference type="CDD" id="cd20654">
    <property type="entry name" value="CYP82"/>
    <property type="match status" value="1"/>
</dbReference>
<protein>
    <recommendedName>
        <fullName evidence="11">Cytochrome P450</fullName>
    </recommendedName>
</protein>
<keyword evidence="8" id="KW-0812">Transmembrane</keyword>
<dbReference type="PRINTS" id="PR00463">
    <property type="entry name" value="EP450I"/>
</dbReference>
<evidence type="ECO:0000256" key="5">
    <source>
        <dbReference type="ARBA" id="ARBA00023004"/>
    </source>
</evidence>
<evidence type="ECO:0000313" key="9">
    <source>
        <dbReference type="EMBL" id="KAJ4845112.1"/>
    </source>
</evidence>
<evidence type="ECO:0000256" key="8">
    <source>
        <dbReference type="SAM" id="Phobius"/>
    </source>
</evidence>
<dbReference type="GO" id="GO:0016705">
    <property type="term" value="F:oxidoreductase activity, acting on paired donors, with incorporation or reduction of molecular oxygen"/>
    <property type="evidence" value="ECO:0007669"/>
    <property type="project" value="InterPro"/>
</dbReference>
<gene>
    <name evidence="9" type="ORF">Tsubulata_030344</name>
</gene>
<feature type="transmembrane region" description="Helical" evidence="8">
    <location>
        <begin position="531"/>
        <end position="550"/>
    </location>
</feature>
<dbReference type="InterPro" id="IPR050651">
    <property type="entry name" value="Plant_Cytochrome_P450_Monoox"/>
</dbReference>
<dbReference type="GO" id="GO:0005506">
    <property type="term" value="F:iron ion binding"/>
    <property type="evidence" value="ECO:0007669"/>
    <property type="project" value="InterPro"/>
</dbReference>
<dbReference type="PROSITE" id="PS00086">
    <property type="entry name" value="CYTOCHROME_P450"/>
    <property type="match status" value="1"/>
</dbReference>
<dbReference type="Pfam" id="PF00067">
    <property type="entry name" value="p450"/>
    <property type="match status" value="2"/>
</dbReference>
<evidence type="ECO:0000256" key="1">
    <source>
        <dbReference type="ARBA" id="ARBA00010617"/>
    </source>
</evidence>
<dbReference type="OrthoDB" id="2789670at2759"/>
<evidence type="ECO:0000256" key="4">
    <source>
        <dbReference type="ARBA" id="ARBA00023002"/>
    </source>
</evidence>
<dbReference type="InterPro" id="IPR017972">
    <property type="entry name" value="Cyt_P450_CS"/>
</dbReference>
<dbReference type="EMBL" id="JAKUCV010001768">
    <property type="protein sequence ID" value="KAJ4845112.1"/>
    <property type="molecule type" value="Genomic_DNA"/>
</dbReference>
<dbReference type="GO" id="GO:0046246">
    <property type="term" value="P:terpene biosynthetic process"/>
    <property type="evidence" value="ECO:0007669"/>
    <property type="project" value="TreeGrafter"/>
</dbReference>